<dbReference type="GO" id="GO:0032259">
    <property type="term" value="P:methylation"/>
    <property type="evidence" value="ECO:0007669"/>
    <property type="project" value="UniProtKB-KW"/>
</dbReference>
<protein>
    <submittedName>
        <fullName evidence="2">Eco57I restriction-modification methylase domain-containing protein</fullName>
    </submittedName>
</protein>
<dbReference type="REBASE" id="831950">
    <property type="entry name" value="Msp21332ORF1890P"/>
</dbReference>
<dbReference type="RefSeq" id="WP_420494158.1">
    <property type="nucleotide sequence ID" value="NZ_CP124577.1"/>
</dbReference>
<reference evidence="2" key="1">
    <citation type="submission" date="2023-04" db="EMBL/GenBank/DDBJ databases">
        <title>Macrococci isolated from food, foodproducing animals, and human clinical materials.</title>
        <authorList>
            <person name="Maslanova I."/>
            <person name="Svec P."/>
            <person name="Sedlacek I."/>
            <person name="Novakova D."/>
            <person name="Keller J.E."/>
            <person name="Schwendener S."/>
            <person name="Finstrlova A."/>
            <person name="Botka T."/>
            <person name="Kovarovic V."/>
            <person name="Petras P."/>
            <person name="Perreten V."/>
            <person name="Pantucek R."/>
        </authorList>
    </citation>
    <scope>NUCLEOTIDE SEQUENCE</scope>
    <source>
        <strain evidence="2">NRL/St 21/332</strain>
    </source>
</reference>
<accession>A0AAU6RAM0</accession>
<dbReference type="GO" id="GO:0003676">
    <property type="term" value="F:nucleic acid binding"/>
    <property type="evidence" value="ECO:0007669"/>
    <property type="project" value="InterPro"/>
</dbReference>
<dbReference type="Pfam" id="PF07669">
    <property type="entry name" value="Eco57I"/>
    <property type="match status" value="1"/>
</dbReference>
<dbReference type="PROSITE" id="PS00092">
    <property type="entry name" value="N6_MTASE"/>
    <property type="match status" value="1"/>
</dbReference>
<keyword evidence="2" id="KW-0489">Methyltransferase</keyword>
<organism evidence="2">
    <name type="scientific">Macrococcus psychrotolerans</name>
    <dbReference type="NCBI Taxonomy" id="3039389"/>
    <lineage>
        <taxon>Bacteria</taxon>
        <taxon>Bacillati</taxon>
        <taxon>Bacillota</taxon>
        <taxon>Bacilli</taxon>
        <taxon>Bacillales</taxon>
        <taxon>Staphylococcaceae</taxon>
        <taxon>Macrococcus</taxon>
    </lineage>
</organism>
<dbReference type="GO" id="GO:0009007">
    <property type="term" value="F:site-specific DNA-methyltransferase (adenine-specific) activity"/>
    <property type="evidence" value="ECO:0007669"/>
    <property type="project" value="UniProtKB-EC"/>
</dbReference>
<dbReference type="AlphaFoldDB" id="A0AAU6RAM0"/>
<name>A0AAU6RAM0_9STAP</name>
<dbReference type="Gene3D" id="3.40.50.150">
    <property type="entry name" value="Vaccinia Virus protein VP39"/>
    <property type="match status" value="1"/>
</dbReference>
<dbReference type="InterPro" id="IPR002052">
    <property type="entry name" value="DNA_methylase_N6_adenine_CS"/>
</dbReference>
<dbReference type="EMBL" id="CP124577">
    <property type="protein sequence ID" value="WZE67028.1"/>
    <property type="molecule type" value="Genomic_DNA"/>
</dbReference>
<dbReference type="SUPFAM" id="SSF53335">
    <property type="entry name" value="S-adenosyl-L-methionine-dependent methyltransferases"/>
    <property type="match status" value="1"/>
</dbReference>
<dbReference type="InterPro" id="IPR029063">
    <property type="entry name" value="SAM-dependent_MTases_sf"/>
</dbReference>
<gene>
    <name evidence="2" type="ORF">QA541_01890</name>
</gene>
<keyword evidence="2" id="KW-0808">Transferase</keyword>
<dbReference type="GO" id="GO:0006304">
    <property type="term" value="P:DNA modification"/>
    <property type="evidence" value="ECO:0007669"/>
    <property type="project" value="InterPro"/>
</dbReference>
<evidence type="ECO:0000313" key="2">
    <source>
        <dbReference type="EMBL" id="WZE67028.1"/>
    </source>
</evidence>
<evidence type="ECO:0000259" key="1">
    <source>
        <dbReference type="Pfam" id="PF07669"/>
    </source>
</evidence>
<sequence length="629" mass="73419">MNKDIYTKSNDISETALLRKDKKLLSILLKDYTTGKNIKWATDSYKQYGEGFYEDREITPNLITGWYDGFIQPRANKAKKDQQFRTKAKAEVFTPSWIVKLQVESVLNEMKDLSFDDFINTTWLEITCGEAPYMANRYDMNSGEIISLRERMGFVDKKFHELNNKINDKNQWMKYAIKIFQSSYGYEYQGDSLLLARENLLLTFIDYHLEKFNNIPEKKELLSIAEIISNNVFQMDGLSYKIPYSFAEKYEIQLSLFDEISNIKNDELIIPFIKNWRLQNKKYKFGGSNMKFDVVLGNPPYQNQTVGDNKTFAKPIYHEFLEGAYSIAEKAIFIHPARFLFNAGSTPKDWNNKMLNDNKIKVTYYNSDSSMVFTNTDIKGGIAITYRDNNKRFTPIEVFIENDILTSIFKKIKLNLNRNIGEIIYAKDSYRFSKKLHEENKGIINRFSKSHEYDISSNIFSIIPELFTEEKSNNKVGIHGRFNNERTLRYINKDYVKEHKNLGKYKVIMPGANGSGKFGEEITKPFVSIPDEGHTATYVSVGNFDSEVEAENLLKYIKTKFSRTLLGILKVTPRNGSRSWKYVPLQNFEENSDIDWSKSIKDIDQQLYKKYNLSMEEIAFIEENVREVK</sequence>
<feature type="domain" description="Type II methyltransferase M.TaqI-like" evidence="1">
    <location>
        <begin position="184"/>
        <end position="373"/>
    </location>
</feature>
<proteinExistence type="predicted"/>
<dbReference type="InterPro" id="IPR011639">
    <property type="entry name" value="MethylTrfase_TaqI-like_dom"/>
</dbReference>